<feature type="transmembrane region" description="Helical" evidence="1">
    <location>
        <begin position="82"/>
        <end position="104"/>
    </location>
</feature>
<comment type="caution">
    <text evidence="2">The sequence shown here is derived from an EMBL/GenBank/DDBJ whole genome shotgun (WGS) entry which is preliminary data.</text>
</comment>
<dbReference type="Proteomes" id="UP001642409">
    <property type="component" value="Unassembled WGS sequence"/>
</dbReference>
<evidence type="ECO:0000313" key="4">
    <source>
        <dbReference type="Proteomes" id="UP001642409"/>
    </source>
</evidence>
<reference evidence="2" key="1">
    <citation type="submission" date="2023-06" db="EMBL/GenBank/DDBJ databases">
        <authorList>
            <person name="Kurt Z."/>
        </authorList>
    </citation>
    <scope>NUCLEOTIDE SEQUENCE</scope>
</reference>
<dbReference type="EMBL" id="CATOUU010000694">
    <property type="protein sequence ID" value="CAI9941469.1"/>
    <property type="molecule type" value="Genomic_DNA"/>
</dbReference>
<keyword evidence="1" id="KW-0472">Membrane</keyword>
<evidence type="ECO:0000313" key="2">
    <source>
        <dbReference type="EMBL" id="CAI9941469.1"/>
    </source>
</evidence>
<reference evidence="3 4" key="2">
    <citation type="submission" date="2024-07" db="EMBL/GenBank/DDBJ databases">
        <authorList>
            <person name="Akdeniz Z."/>
        </authorList>
    </citation>
    <scope>NUCLEOTIDE SEQUENCE [LARGE SCALE GENOMIC DNA]</scope>
</reference>
<evidence type="ECO:0000256" key="1">
    <source>
        <dbReference type="SAM" id="Phobius"/>
    </source>
</evidence>
<evidence type="ECO:0000313" key="3">
    <source>
        <dbReference type="EMBL" id="CAL6025465.1"/>
    </source>
</evidence>
<keyword evidence="4" id="KW-1185">Reference proteome</keyword>
<proteinExistence type="predicted"/>
<dbReference type="EMBL" id="CAXDID020000099">
    <property type="protein sequence ID" value="CAL6025465.1"/>
    <property type="molecule type" value="Genomic_DNA"/>
</dbReference>
<keyword evidence="1" id="KW-1133">Transmembrane helix</keyword>
<gene>
    <name evidence="2" type="ORF">HINF_LOCUS29114</name>
    <name evidence="3" type="ORF">HINF_LOCUS30303</name>
</gene>
<accession>A0AA86U5A6</accession>
<protein>
    <submittedName>
        <fullName evidence="3">Hypothetical_protein</fullName>
    </submittedName>
</protein>
<organism evidence="2">
    <name type="scientific">Hexamita inflata</name>
    <dbReference type="NCBI Taxonomy" id="28002"/>
    <lineage>
        <taxon>Eukaryota</taxon>
        <taxon>Metamonada</taxon>
        <taxon>Diplomonadida</taxon>
        <taxon>Hexamitidae</taxon>
        <taxon>Hexamitinae</taxon>
        <taxon>Hexamita</taxon>
    </lineage>
</organism>
<name>A0AA86U5A6_9EUKA</name>
<sequence>MVVKPDWRKEQEDPMIGIRTQYVIYNQQRKYWTYRGPPCSSSPGSIQTILGISQSRITMGDFFFQSQPGAQDEVLVLRLIRIIIQVVTVAFILNIQIMNAFLFLEEWNQVGQSGPALNNILMLLQNNSYFTYDLPLPFHNEKSIFLIVKLYNVRQVETYY</sequence>
<dbReference type="AlphaFoldDB" id="A0AA86U5A6"/>
<keyword evidence="1" id="KW-0812">Transmembrane</keyword>